<dbReference type="PANTHER" id="PTHR30126:SF2">
    <property type="entry name" value="HTH-TYPE TRANSCRIPTIONAL REGULATOR YJIE"/>
    <property type="match status" value="1"/>
</dbReference>
<comment type="caution">
    <text evidence="6">The sequence shown here is derived from an EMBL/GenBank/DDBJ whole genome shotgun (WGS) entry which is preliminary data.</text>
</comment>
<dbReference type="Gene3D" id="1.10.10.10">
    <property type="entry name" value="Winged helix-like DNA-binding domain superfamily/Winged helix DNA-binding domain"/>
    <property type="match status" value="1"/>
</dbReference>
<dbReference type="SUPFAM" id="SSF46785">
    <property type="entry name" value="Winged helix' DNA-binding domain"/>
    <property type="match status" value="1"/>
</dbReference>
<dbReference type="Pfam" id="PF00126">
    <property type="entry name" value="HTH_1"/>
    <property type="match status" value="1"/>
</dbReference>
<keyword evidence="3" id="KW-0238">DNA-binding</keyword>
<name>A0ABQ4S8K8_9HYPH</name>
<dbReference type="Gene3D" id="3.40.190.10">
    <property type="entry name" value="Periplasmic binding protein-like II"/>
    <property type="match status" value="2"/>
</dbReference>
<keyword evidence="4" id="KW-0804">Transcription</keyword>
<evidence type="ECO:0000256" key="3">
    <source>
        <dbReference type="ARBA" id="ARBA00023125"/>
    </source>
</evidence>
<feature type="domain" description="HTH lysR-type" evidence="5">
    <location>
        <begin position="1"/>
        <end position="58"/>
    </location>
</feature>
<evidence type="ECO:0000259" key="5">
    <source>
        <dbReference type="PROSITE" id="PS50931"/>
    </source>
</evidence>
<dbReference type="SUPFAM" id="SSF53850">
    <property type="entry name" value="Periplasmic binding protein-like II"/>
    <property type="match status" value="1"/>
</dbReference>
<sequence>MELKWLEDFVSLARTGSFSRSAEERHLTQPAFSRRIRALEAWLGVSLVDRSTYPTTLTPAGRDFRETAEETVRMLHASRAALQAATRPSQQTIAVAALHTLALTFFPRWLRRIEAHTGPLDSRLLPDDYHTCLQALAEGGYDFLLTFHHPGVPLPLDPASFPHRVVGADSLVPVCSAALGAERAALPLLGYAPNSFLGRVAALARQAQAEGSPAVTAHTNENAMAEALKFMVLEGHGLAWLPRSLVARELAAGEVIVLSGEAPLDIRLYRNAGHRRPAVAAVWEAAGAVAAETMPTRHRPD</sequence>
<evidence type="ECO:0000256" key="2">
    <source>
        <dbReference type="ARBA" id="ARBA00023015"/>
    </source>
</evidence>
<evidence type="ECO:0000313" key="7">
    <source>
        <dbReference type="Proteomes" id="UP001055153"/>
    </source>
</evidence>
<keyword evidence="7" id="KW-1185">Reference proteome</keyword>
<dbReference type="InterPro" id="IPR036390">
    <property type="entry name" value="WH_DNA-bd_sf"/>
</dbReference>
<evidence type="ECO:0000313" key="6">
    <source>
        <dbReference type="EMBL" id="GJD99489.1"/>
    </source>
</evidence>
<comment type="similarity">
    <text evidence="1">Belongs to the LysR transcriptional regulatory family.</text>
</comment>
<gene>
    <name evidence="6" type="primary">yjiE</name>
    <name evidence="6" type="ORF">GMJLKIPL_1407</name>
</gene>
<dbReference type="RefSeq" id="WP_238234374.1">
    <property type="nucleotide sequence ID" value="NZ_BPQQ01000016.1"/>
</dbReference>
<dbReference type="InterPro" id="IPR000847">
    <property type="entry name" value="LysR_HTH_N"/>
</dbReference>
<proteinExistence type="inferred from homology"/>
<reference evidence="6" key="1">
    <citation type="journal article" date="2021" name="Front. Microbiol.">
        <title>Comprehensive Comparative Genomics and Phenotyping of Methylobacterium Species.</title>
        <authorList>
            <person name="Alessa O."/>
            <person name="Ogura Y."/>
            <person name="Fujitani Y."/>
            <person name="Takami H."/>
            <person name="Hayashi T."/>
            <person name="Sahin N."/>
            <person name="Tani A."/>
        </authorList>
    </citation>
    <scope>NUCLEOTIDE SEQUENCE</scope>
    <source>
        <strain evidence="6">DSM 17168</strain>
    </source>
</reference>
<dbReference type="EMBL" id="BPQQ01000016">
    <property type="protein sequence ID" value="GJD99489.1"/>
    <property type="molecule type" value="Genomic_DNA"/>
</dbReference>
<organism evidence="6 7">
    <name type="scientific">Methylobacterium isbiliense</name>
    <dbReference type="NCBI Taxonomy" id="315478"/>
    <lineage>
        <taxon>Bacteria</taxon>
        <taxon>Pseudomonadati</taxon>
        <taxon>Pseudomonadota</taxon>
        <taxon>Alphaproteobacteria</taxon>
        <taxon>Hyphomicrobiales</taxon>
        <taxon>Methylobacteriaceae</taxon>
        <taxon>Methylobacterium</taxon>
    </lineage>
</organism>
<keyword evidence="2" id="KW-0805">Transcription regulation</keyword>
<accession>A0ABQ4S8K8</accession>
<evidence type="ECO:0000256" key="4">
    <source>
        <dbReference type="ARBA" id="ARBA00023163"/>
    </source>
</evidence>
<dbReference type="PROSITE" id="PS50931">
    <property type="entry name" value="HTH_LYSR"/>
    <property type="match status" value="1"/>
</dbReference>
<dbReference type="InterPro" id="IPR036388">
    <property type="entry name" value="WH-like_DNA-bd_sf"/>
</dbReference>
<dbReference type="CDD" id="cd05466">
    <property type="entry name" value="PBP2_LTTR_substrate"/>
    <property type="match status" value="1"/>
</dbReference>
<dbReference type="PRINTS" id="PR00039">
    <property type="entry name" value="HTHLYSR"/>
</dbReference>
<reference evidence="6" key="2">
    <citation type="submission" date="2021-08" db="EMBL/GenBank/DDBJ databases">
        <authorList>
            <person name="Tani A."/>
            <person name="Ola A."/>
            <person name="Ogura Y."/>
            <person name="Katsura K."/>
            <person name="Hayashi T."/>
        </authorList>
    </citation>
    <scope>NUCLEOTIDE SEQUENCE</scope>
    <source>
        <strain evidence="6">DSM 17168</strain>
    </source>
</reference>
<dbReference type="PANTHER" id="PTHR30126">
    <property type="entry name" value="HTH-TYPE TRANSCRIPTIONAL REGULATOR"/>
    <property type="match status" value="1"/>
</dbReference>
<dbReference type="Pfam" id="PF03466">
    <property type="entry name" value="LysR_substrate"/>
    <property type="match status" value="1"/>
</dbReference>
<protein>
    <submittedName>
        <fullName evidence="6">HTH-type transcriptional regulator YjiE</fullName>
    </submittedName>
</protein>
<dbReference type="InterPro" id="IPR005119">
    <property type="entry name" value="LysR_subst-bd"/>
</dbReference>
<evidence type="ECO:0000256" key="1">
    <source>
        <dbReference type="ARBA" id="ARBA00009437"/>
    </source>
</evidence>
<dbReference type="Proteomes" id="UP001055153">
    <property type="component" value="Unassembled WGS sequence"/>
</dbReference>